<sequence length="243" mass="26101">MCSFKTNALIAMYGKCGEVDAARKLFDMMPERDLVTWNSMLNGYASKGMWTEAFKLFEKMQAAGVIFNIITWNIIAGGCLQAGNYEGALKLLCQMRASGAHFDSVALIIGLGACSNFGALAFGEGIHGYAVHSCFNQVENGLEFQSEMANLKCFILTFLIALAFSSLDQGFAARNLLQTAPTAVPGLPTLPPLPKQTLPPLPAVPTFPTTQPSLPKPPTTLPPLPGLPTMPTVPTYMPLICSH</sequence>
<dbReference type="NCBIfam" id="TIGR00756">
    <property type="entry name" value="PPR"/>
    <property type="match status" value="3"/>
</dbReference>
<dbReference type="InterPro" id="IPR002885">
    <property type="entry name" value="PPR_rpt"/>
</dbReference>
<feature type="repeat" description="PPR" evidence="2">
    <location>
        <begin position="68"/>
        <end position="102"/>
    </location>
</feature>
<feature type="compositionally biased region" description="Pro residues" evidence="3">
    <location>
        <begin position="214"/>
        <end position="227"/>
    </location>
</feature>
<dbReference type="EMBL" id="JBAMMX010000024">
    <property type="protein sequence ID" value="KAK6916167.1"/>
    <property type="molecule type" value="Genomic_DNA"/>
</dbReference>
<dbReference type="Gene3D" id="1.25.40.10">
    <property type="entry name" value="Tetratricopeptide repeat domain"/>
    <property type="match status" value="1"/>
</dbReference>
<proteinExistence type="predicted"/>
<dbReference type="Pfam" id="PF13041">
    <property type="entry name" value="PPR_2"/>
    <property type="match status" value="1"/>
</dbReference>
<dbReference type="InterPro" id="IPR011990">
    <property type="entry name" value="TPR-like_helical_dom_sf"/>
</dbReference>
<dbReference type="GO" id="GO:0009451">
    <property type="term" value="P:RNA modification"/>
    <property type="evidence" value="ECO:0007669"/>
    <property type="project" value="InterPro"/>
</dbReference>
<dbReference type="InterPro" id="IPR046960">
    <property type="entry name" value="PPR_At4g14850-like_plant"/>
</dbReference>
<evidence type="ECO:0000256" key="2">
    <source>
        <dbReference type="PROSITE-ProRule" id="PRU00708"/>
    </source>
</evidence>
<reference evidence="4 5" key="1">
    <citation type="submission" date="2023-12" db="EMBL/GenBank/DDBJ databases">
        <title>A high-quality genome assembly for Dillenia turbinata (Dilleniales).</title>
        <authorList>
            <person name="Chanderbali A."/>
        </authorList>
    </citation>
    <scope>NUCLEOTIDE SEQUENCE [LARGE SCALE GENOMIC DNA]</scope>
    <source>
        <strain evidence="4">LSX21</strain>
        <tissue evidence="4">Leaf</tissue>
    </source>
</reference>
<keyword evidence="1" id="KW-0677">Repeat</keyword>
<feature type="repeat" description="PPR" evidence="2">
    <location>
        <begin position="33"/>
        <end position="67"/>
    </location>
</feature>
<keyword evidence="5" id="KW-1185">Reference proteome</keyword>
<evidence type="ECO:0000313" key="5">
    <source>
        <dbReference type="Proteomes" id="UP001370490"/>
    </source>
</evidence>
<protein>
    <submittedName>
        <fullName evidence="4">Pentatricopeptide repeat</fullName>
    </submittedName>
</protein>
<evidence type="ECO:0000256" key="3">
    <source>
        <dbReference type="SAM" id="MobiDB-lite"/>
    </source>
</evidence>
<evidence type="ECO:0000256" key="1">
    <source>
        <dbReference type="ARBA" id="ARBA00022737"/>
    </source>
</evidence>
<dbReference type="Proteomes" id="UP001370490">
    <property type="component" value="Unassembled WGS sequence"/>
</dbReference>
<organism evidence="4 5">
    <name type="scientific">Dillenia turbinata</name>
    <dbReference type="NCBI Taxonomy" id="194707"/>
    <lineage>
        <taxon>Eukaryota</taxon>
        <taxon>Viridiplantae</taxon>
        <taxon>Streptophyta</taxon>
        <taxon>Embryophyta</taxon>
        <taxon>Tracheophyta</taxon>
        <taxon>Spermatophyta</taxon>
        <taxon>Magnoliopsida</taxon>
        <taxon>eudicotyledons</taxon>
        <taxon>Gunneridae</taxon>
        <taxon>Pentapetalae</taxon>
        <taxon>Dilleniales</taxon>
        <taxon>Dilleniaceae</taxon>
        <taxon>Dillenia</taxon>
    </lineage>
</organism>
<dbReference type="GO" id="GO:0003723">
    <property type="term" value="F:RNA binding"/>
    <property type="evidence" value="ECO:0007669"/>
    <property type="project" value="InterPro"/>
</dbReference>
<accession>A0AAN8UVF4</accession>
<dbReference type="PANTHER" id="PTHR47926">
    <property type="entry name" value="PENTATRICOPEPTIDE REPEAT-CONTAINING PROTEIN"/>
    <property type="match status" value="1"/>
</dbReference>
<feature type="region of interest" description="Disordered" evidence="3">
    <location>
        <begin position="208"/>
        <end position="227"/>
    </location>
</feature>
<comment type="caution">
    <text evidence="4">The sequence shown here is derived from an EMBL/GenBank/DDBJ whole genome shotgun (WGS) entry which is preliminary data.</text>
</comment>
<gene>
    <name evidence="4" type="ORF">RJ641_019028</name>
</gene>
<name>A0AAN8UVF4_9MAGN</name>
<dbReference type="FunFam" id="1.25.40.10:FF:000393">
    <property type="entry name" value="Pentatricopeptide repeat-containing protein At1g20230"/>
    <property type="match status" value="1"/>
</dbReference>
<dbReference type="PROSITE" id="PS51375">
    <property type="entry name" value="PPR"/>
    <property type="match status" value="2"/>
</dbReference>
<dbReference type="AlphaFoldDB" id="A0AAN8UVF4"/>
<evidence type="ECO:0000313" key="4">
    <source>
        <dbReference type="EMBL" id="KAK6916167.1"/>
    </source>
</evidence>